<dbReference type="AlphaFoldDB" id="A0A9X2VXU7"/>
<evidence type="ECO:0000313" key="2">
    <source>
        <dbReference type="Proteomes" id="UP001141259"/>
    </source>
</evidence>
<organism evidence="1 2">
    <name type="scientific">Umezawaea endophytica</name>
    <dbReference type="NCBI Taxonomy" id="1654476"/>
    <lineage>
        <taxon>Bacteria</taxon>
        <taxon>Bacillati</taxon>
        <taxon>Actinomycetota</taxon>
        <taxon>Actinomycetes</taxon>
        <taxon>Pseudonocardiales</taxon>
        <taxon>Pseudonocardiaceae</taxon>
        <taxon>Umezawaea</taxon>
    </lineage>
</organism>
<reference evidence="1" key="1">
    <citation type="submission" date="2022-08" db="EMBL/GenBank/DDBJ databases">
        <authorList>
            <person name="Tistechok S."/>
            <person name="Samborskyy M."/>
            <person name="Roman I."/>
        </authorList>
    </citation>
    <scope>NUCLEOTIDE SEQUENCE</scope>
    <source>
        <strain evidence="1">DSM 103496</strain>
    </source>
</reference>
<dbReference type="Proteomes" id="UP001141259">
    <property type="component" value="Unassembled WGS sequence"/>
</dbReference>
<gene>
    <name evidence="1" type="ORF">NZH93_48320</name>
</gene>
<protein>
    <submittedName>
        <fullName evidence="1">Uncharacterized protein</fullName>
    </submittedName>
</protein>
<comment type="caution">
    <text evidence="1">The sequence shown here is derived from an EMBL/GenBank/DDBJ whole genome shotgun (WGS) entry which is preliminary data.</text>
</comment>
<dbReference type="RefSeq" id="WP_259630130.1">
    <property type="nucleotide sequence ID" value="NZ_JANYMP010000051.1"/>
</dbReference>
<evidence type="ECO:0000313" key="1">
    <source>
        <dbReference type="EMBL" id="MCS7484684.1"/>
    </source>
</evidence>
<accession>A0A9X2VXU7</accession>
<name>A0A9X2VXU7_9PSEU</name>
<dbReference type="EMBL" id="JANYMP010000051">
    <property type="protein sequence ID" value="MCS7484684.1"/>
    <property type="molecule type" value="Genomic_DNA"/>
</dbReference>
<proteinExistence type="predicted"/>
<keyword evidence="2" id="KW-1185">Reference proteome</keyword>
<sequence length="141" mass="15249">MARSAHEANDGKPREYALDVLIARKKPGVSIRQIERDAGLPPGSLAHHLKTAKRGAIPRLATMQRFAAAIGADFTEVTKAFAADSFVAPDSSSVLTKDEREVLDLYRQLSEAHKGLVRAQLQAAVDYVAKVSPARTGTKRS</sequence>